<proteinExistence type="predicted"/>
<dbReference type="PANTHER" id="PTHR34215:SF1">
    <property type="entry name" value="YLXR DOMAIN-CONTAINING PROTEIN"/>
    <property type="match status" value="1"/>
</dbReference>
<dbReference type="SUPFAM" id="SSF64376">
    <property type="entry name" value="YlxR-like"/>
    <property type="match status" value="1"/>
</dbReference>
<accession>A0ABW3R638</accession>
<sequence>MRRPPGPRRRAHRHPVRLNRQQGIDFAVVQRRGSDLTHIGPVRTCIGCRARTLPSELLRVVVVDGAVVPDTRRRLPGRGAWLHPDPDCLRNAEKRRAFPRAFRVQGPLDVDRVRGHLEQCGQEVAGSPRDQQEARKQVDPS</sequence>
<dbReference type="RefSeq" id="WP_380730463.1">
    <property type="nucleotide sequence ID" value="NZ_JBHTLK010000422.1"/>
</dbReference>
<dbReference type="InterPro" id="IPR007393">
    <property type="entry name" value="YlxR_dom"/>
</dbReference>
<keyword evidence="4" id="KW-1185">Reference proteome</keyword>
<dbReference type="InterPro" id="IPR037465">
    <property type="entry name" value="YlxR"/>
</dbReference>
<evidence type="ECO:0000313" key="4">
    <source>
        <dbReference type="Proteomes" id="UP001597168"/>
    </source>
</evidence>
<protein>
    <submittedName>
        <fullName evidence="3">YlxR family protein</fullName>
    </submittedName>
</protein>
<dbReference type="Gene3D" id="3.30.1230.10">
    <property type="entry name" value="YlxR-like"/>
    <property type="match status" value="1"/>
</dbReference>
<name>A0ABW3R638_9PSEU</name>
<organism evidence="3 4">
    <name type="scientific">Saccharothrix hoggarensis</name>
    <dbReference type="NCBI Taxonomy" id="913853"/>
    <lineage>
        <taxon>Bacteria</taxon>
        <taxon>Bacillati</taxon>
        <taxon>Actinomycetota</taxon>
        <taxon>Actinomycetes</taxon>
        <taxon>Pseudonocardiales</taxon>
        <taxon>Pseudonocardiaceae</taxon>
        <taxon>Saccharothrix</taxon>
    </lineage>
</organism>
<dbReference type="PANTHER" id="PTHR34215">
    <property type="entry name" value="BLL0784 PROTEIN"/>
    <property type="match status" value="1"/>
</dbReference>
<gene>
    <name evidence="3" type="ORF">ACFQ3T_35795</name>
</gene>
<dbReference type="Proteomes" id="UP001597168">
    <property type="component" value="Unassembled WGS sequence"/>
</dbReference>
<evidence type="ECO:0000313" key="3">
    <source>
        <dbReference type="EMBL" id="MFD1152532.1"/>
    </source>
</evidence>
<feature type="region of interest" description="Disordered" evidence="1">
    <location>
        <begin position="119"/>
        <end position="141"/>
    </location>
</feature>
<reference evidence="4" key="1">
    <citation type="journal article" date="2019" name="Int. J. Syst. Evol. Microbiol.">
        <title>The Global Catalogue of Microorganisms (GCM) 10K type strain sequencing project: providing services to taxonomists for standard genome sequencing and annotation.</title>
        <authorList>
            <consortium name="The Broad Institute Genomics Platform"/>
            <consortium name="The Broad Institute Genome Sequencing Center for Infectious Disease"/>
            <person name="Wu L."/>
            <person name="Ma J."/>
        </authorList>
    </citation>
    <scope>NUCLEOTIDE SEQUENCE [LARGE SCALE GENOMIC DNA]</scope>
    <source>
        <strain evidence="4">CCUG 60214</strain>
    </source>
</reference>
<dbReference type="EMBL" id="JBHTLK010000422">
    <property type="protein sequence ID" value="MFD1152532.1"/>
    <property type="molecule type" value="Genomic_DNA"/>
</dbReference>
<dbReference type="Pfam" id="PF04296">
    <property type="entry name" value="YlxR"/>
    <property type="match status" value="1"/>
</dbReference>
<feature type="compositionally biased region" description="Basic and acidic residues" evidence="1">
    <location>
        <begin position="130"/>
        <end position="141"/>
    </location>
</feature>
<comment type="caution">
    <text evidence="3">The sequence shown here is derived from an EMBL/GenBank/DDBJ whole genome shotgun (WGS) entry which is preliminary data.</text>
</comment>
<feature type="domain" description="YlxR" evidence="2">
    <location>
        <begin position="43"/>
        <end position="112"/>
    </location>
</feature>
<evidence type="ECO:0000256" key="1">
    <source>
        <dbReference type="SAM" id="MobiDB-lite"/>
    </source>
</evidence>
<evidence type="ECO:0000259" key="2">
    <source>
        <dbReference type="Pfam" id="PF04296"/>
    </source>
</evidence>
<dbReference type="InterPro" id="IPR035931">
    <property type="entry name" value="YlxR-like_sf"/>
</dbReference>